<reference evidence="8" key="1">
    <citation type="submission" date="2022-11" db="UniProtKB">
        <authorList>
            <consortium name="WormBaseParasite"/>
        </authorList>
    </citation>
    <scope>IDENTIFICATION</scope>
</reference>
<feature type="signal peptide" evidence="5">
    <location>
        <begin position="1"/>
        <end position="16"/>
    </location>
</feature>
<feature type="chain" id="PRO_5037081028" evidence="5">
    <location>
        <begin position="17"/>
        <end position="478"/>
    </location>
</feature>
<dbReference type="PROSITE" id="PS50084">
    <property type="entry name" value="KH_TYPE_1"/>
    <property type="match status" value="4"/>
</dbReference>
<dbReference type="SMART" id="SM00322">
    <property type="entry name" value="KH"/>
    <property type="match status" value="4"/>
</dbReference>
<keyword evidence="3" id="KW-0539">Nucleus</keyword>
<name>A0A914CZ15_9BILA</name>
<dbReference type="PANTHER" id="PTHR10288">
    <property type="entry name" value="KH DOMAIN CONTAINING RNA BINDING PROTEIN"/>
    <property type="match status" value="1"/>
</dbReference>
<evidence type="ECO:0000256" key="2">
    <source>
        <dbReference type="ARBA" id="ARBA00022737"/>
    </source>
</evidence>
<dbReference type="AlphaFoldDB" id="A0A914CZ15"/>
<accession>A0A914CZ15</accession>
<dbReference type="InterPro" id="IPR004088">
    <property type="entry name" value="KH_dom_type_1"/>
</dbReference>
<dbReference type="Gene3D" id="3.30.310.210">
    <property type="match status" value="1"/>
</dbReference>
<dbReference type="InterPro" id="IPR036612">
    <property type="entry name" value="KH_dom_type_1_sf"/>
</dbReference>
<dbReference type="Gene3D" id="3.30.1370.10">
    <property type="entry name" value="K Homology domain, type 1"/>
    <property type="match status" value="3"/>
</dbReference>
<feature type="domain" description="K Homology" evidence="6">
    <location>
        <begin position="137"/>
        <end position="207"/>
    </location>
</feature>
<proteinExistence type="predicted"/>
<protein>
    <submittedName>
        <fullName evidence="8">K Homology domain-containing protein</fullName>
    </submittedName>
</protein>
<dbReference type="InterPro" id="IPR015096">
    <property type="entry name" value="FUBP_C"/>
</dbReference>
<dbReference type="Pfam" id="PF00013">
    <property type="entry name" value="KH_1"/>
    <property type="match status" value="4"/>
</dbReference>
<keyword evidence="7" id="KW-1185">Reference proteome</keyword>
<dbReference type="GO" id="GO:0006355">
    <property type="term" value="P:regulation of DNA-templated transcription"/>
    <property type="evidence" value="ECO:0007669"/>
    <property type="project" value="InterPro"/>
</dbReference>
<feature type="domain" description="K Homology" evidence="6">
    <location>
        <begin position="211"/>
        <end position="282"/>
    </location>
</feature>
<dbReference type="Proteomes" id="UP000887540">
    <property type="component" value="Unplaced"/>
</dbReference>
<keyword evidence="4" id="KW-0694">RNA-binding</keyword>
<dbReference type="InterPro" id="IPR004087">
    <property type="entry name" value="KH_dom"/>
</dbReference>
<feature type="domain" description="K Homology" evidence="6">
    <location>
        <begin position="301"/>
        <end position="371"/>
    </location>
</feature>
<comment type="subcellular location">
    <subcellularLocation>
        <location evidence="1">Nucleus</location>
    </subcellularLocation>
</comment>
<dbReference type="GO" id="GO:0005634">
    <property type="term" value="C:nucleus"/>
    <property type="evidence" value="ECO:0007669"/>
    <property type="project" value="UniProtKB-SubCell"/>
</dbReference>
<evidence type="ECO:0000259" key="6">
    <source>
        <dbReference type="SMART" id="SM00322"/>
    </source>
</evidence>
<evidence type="ECO:0000313" key="7">
    <source>
        <dbReference type="Proteomes" id="UP000887540"/>
    </source>
</evidence>
<organism evidence="7 8">
    <name type="scientific">Acrobeloides nanus</name>
    <dbReference type="NCBI Taxonomy" id="290746"/>
    <lineage>
        <taxon>Eukaryota</taxon>
        <taxon>Metazoa</taxon>
        <taxon>Ecdysozoa</taxon>
        <taxon>Nematoda</taxon>
        <taxon>Chromadorea</taxon>
        <taxon>Rhabditida</taxon>
        <taxon>Tylenchina</taxon>
        <taxon>Cephalobomorpha</taxon>
        <taxon>Cephaloboidea</taxon>
        <taxon>Cephalobidae</taxon>
        <taxon>Acrobeloides</taxon>
    </lineage>
</organism>
<keyword evidence="2" id="KW-0677">Repeat</keyword>
<keyword evidence="5" id="KW-0732">Signal</keyword>
<evidence type="ECO:0000313" key="8">
    <source>
        <dbReference type="WBParaSite" id="ACRNAN_scaffold15504.g6906.t1"/>
    </source>
</evidence>
<evidence type="ECO:0000256" key="4">
    <source>
        <dbReference type="PROSITE-ProRule" id="PRU00117"/>
    </source>
</evidence>
<dbReference type="GO" id="GO:0003723">
    <property type="term" value="F:RNA binding"/>
    <property type="evidence" value="ECO:0007669"/>
    <property type="project" value="UniProtKB-UniRule"/>
</dbReference>
<evidence type="ECO:0000256" key="1">
    <source>
        <dbReference type="ARBA" id="ARBA00004123"/>
    </source>
</evidence>
<evidence type="ECO:0000256" key="5">
    <source>
        <dbReference type="SAM" id="SignalP"/>
    </source>
</evidence>
<dbReference type="SUPFAM" id="SSF54791">
    <property type="entry name" value="Eukaryotic type KH-domain (KH-domain type I)"/>
    <property type="match status" value="4"/>
</dbReference>
<feature type="domain" description="K Homology" evidence="6">
    <location>
        <begin position="51"/>
        <end position="122"/>
    </location>
</feature>
<dbReference type="WBParaSite" id="ACRNAN_scaffold15504.g6906.t1">
    <property type="protein sequence ID" value="ACRNAN_scaffold15504.g6906.t1"/>
    <property type="gene ID" value="ACRNAN_scaffold15504.g6906"/>
</dbReference>
<dbReference type="Pfam" id="PF09005">
    <property type="entry name" value="FUBP_C"/>
    <property type="match status" value="1"/>
</dbReference>
<evidence type="ECO:0000256" key="3">
    <source>
        <dbReference type="ARBA" id="ARBA00023242"/>
    </source>
</evidence>
<sequence>MVTMLTIFYFAIFSHAKTLISNLVASASASEEQQQSSLKENKFQPTGRNFDIVTVELLIPKKNLGTVVGKGGENIHKLEHHLEVKLKLIQESTKAIGPKPLRITGPAQKVAYARRFMEENYCQECVQSGTVSSTTEHQITAEVIVPGSSVGLIIGKGGENITWLRQETGAKVHFNDNDKDAKERTVTVQGTGAEVQYATVLINSLIKSSVDGMNFYMKVPEDKVGAILGHGGSIIKQITQESGSSIQLMDQQGGDSIERVFCIHGSPSDVQYAQRLIKDRIENSASSFLHPQVFPKTISNEPTIVHMLVPSNKVATVIGKGGQTIQQIEYESGAKISQVHSAIDSIERTLEIRGTPSQIQHAQHLIKDQIGEFGKSKGLSVGTKPYQKDEHNLSYSIAEVSQLHNQQATTIHYNSYASTSAHVSDLPLVTSCLPDMQTGYATQWIKYYRGMGMNAEADSLEQKLKEKLGQSDNKNLST</sequence>